<name>A0A914EJX9_9BILA</name>
<accession>A0A914EJX9</accession>
<proteinExistence type="predicted"/>
<sequence length="82" mass="9270">MPSLRDLPKTYDIAQESGTNWGSACRHQNWKPFKAARKIWNALPAEVVTIGSSGLFTNAVCSPDVYQLLSDRNVTRRMELFI</sequence>
<dbReference type="Proteomes" id="UP000887540">
    <property type="component" value="Unplaced"/>
</dbReference>
<evidence type="ECO:0000313" key="1">
    <source>
        <dbReference type="Proteomes" id="UP000887540"/>
    </source>
</evidence>
<reference evidence="2" key="1">
    <citation type="submission" date="2022-11" db="UniProtKB">
        <authorList>
            <consortium name="WormBaseParasite"/>
        </authorList>
    </citation>
    <scope>IDENTIFICATION</scope>
</reference>
<keyword evidence="1" id="KW-1185">Reference proteome</keyword>
<dbReference type="WBParaSite" id="ACRNAN_scaffold8447.g27260.t1">
    <property type="protein sequence ID" value="ACRNAN_scaffold8447.g27260.t1"/>
    <property type="gene ID" value="ACRNAN_scaffold8447.g27260"/>
</dbReference>
<dbReference type="AlphaFoldDB" id="A0A914EJX9"/>
<protein>
    <submittedName>
        <fullName evidence="2">Uncharacterized protein</fullName>
    </submittedName>
</protein>
<organism evidence="1 2">
    <name type="scientific">Acrobeloides nanus</name>
    <dbReference type="NCBI Taxonomy" id="290746"/>
    <lineage>
        <taxon>Eukaryota</taxon>
        <taxon>Metazoa</taxon>
        <taxon>Ecdysozoa</taxon>
        <taxon>Nematoda</taxon>
        <taxon>Chromadorea</taxon>
        <taxon>Rhabditida</taxon>
        <taxon>Tylenchina</taxon>
        <taxon>Cephalobomorpha</taxon>
        <taxon>Cephaloboidea</taxon>
        <taxon>Cephalobidae</taxon>
        <taxon>Acrobeloides</taxon>
    </lineage>
</organism>
<evidence type="ECO:0000313" key="2">
    <source>
        <dbReference type="WBParaSite" id="ACRNAN_scaffold8447.g27260.t1"/>
    </source>
</evidence>